<dbReference type="RefSeq" id="WP_245735320.1">
    <property type="nucleotide sequence ID" value="NZ_FNRA01000009.1"/>
</dbReference>
<dbReference type="PROSITE" id="PS01124">
    <property type="entry name" value="HTH_ARAC_FAMILY_2"/>
    <property type="match status" value="1"/>
</dbReference>
<dbReference type="Gene3D" id="1.10.10.60">
    <property type="entry name" value="Homeodomain-like"/>
    <property type="match status" value="1"/>
</dbReference>
<keyword evidence="2" id="KW-0804">Transcription</keyword>
<dbReference type="GO" id="GO:0043565">
    <property type="term" value="F:sequence-specific DNA binding"/>
    <property type="evidence" value="ECO:0007669"/>
    <property type="project" value="InterPro"/>
</dbReference>
<protein>
    <recommendedName>
        <fullName evidence="3">HTH araC/xylS-type domain-containing protein</fullName>
    </recommendedName>
</protein>
<dbReference type="STRING" id="425514.SAMN05443550_109126"/>
<evidence type="ECO:0000256" key="2">
    <source>
        <dbReference type="ARBA" id="ARBA00023163"/>
    </source>
</evidence>
<sequence>MHTNWDIKAISYALGFSEQASFTAFFQRLEKISPSFFRDQTKPMVNS</sequence>
<keyword evidence="5" id="KW-1185">Reference proteome</keyword>
<evidence type="ECO:0000313" key="4">
    <source>
        <dbReference type="EMBL" id="SEB06018.1"/>
    </source>
</evidence>
<dbReference type="GO" id="GO:0003700">
    <property type="term" value="F:DNA-binding transcription factor activity"/>
    <property type="evidence" value="ECO:0007669"/>
    <property type="project" value="InterPro"/>
</dbReference>
<organism evidence="4 5">
    <name type="scientific">Pedobacter hartonius</name>
    <dbReference type="NCBI Taxonomy" id="425514"/>
    <lineage>
        <taxon>Bacteria</taxon>
        <taxon>Pseudomonadati</taxon>
        <taxon>Bacteroidota</taxon>
        <taxon>Sphingobacteriia</taxon>
        <taxon>Sphingobacteriales</taxon>
        <taxon>Sphingobacteriaceae</taxon>
        <taxon>Pedobacter</taxon>
    </lineage>
</organism>
<dbReference type="Proteomes" id="UP000198850">
    <property type="component" value="Unassembled WGS sequence"/>
</dbReference>
<dbReference type="InterPro" id="IPR009057">
    <property type="entry name" value="Homeodomain-like_sf"/>
</dbReference>
<dbReference type="InterPro" id="IPR018060">
    <property type="entry name" value="HTH_AraC"/>
</dbReference>
<proteinExistence type="predicted"/>
<dbReference type="SUPFAM" id="SSF46689">
    <property type="entry name" value="Homeodomain-like"/>
    <property type="match status" value="1"/>
</dbReference>
<name>A0A1H4GAV9_9SPHI</name>
<keyword evidence="1" id="KW-0805">Transcription regulation</keyword>
<evidence type="ECO:0000313" key="5">
    <source>
        <dbReference type="Proteomes" id="UP000198850"/>
    </source>
</evidence>
<accession>A0A1H4GAV9</accession>
<evidence type="ECO:0000259" key="3">
    <source>
        <dbReference type="PROSITE" id="PS01124"/>
    </source>
</evidence>
<gene>
    <name evidence="4" type="ORF">SAMN05443550_109126</name>
</gene>
<dbReference type="AlphaFoldDB" id="A0A1H4GAV9"/>
<dbReference type="EMBL" id="FNRA01000009">
    <property type="protein sequence ID" value="SEB06018.1"/>
    <property type="molecule type" value="Genomic_DNA"/>
</dbReference>
<evidence type="ECO:0000256" key="1">
    <source>
        <dbReference type="ARBA" id="ARBA00023015"/>
    </source>
</evidence>
<reference evidence="4 5" key="1">
    <citation type="submission" date="2016-10" db="EMBL/GenBank/DDBJ databases">
        <authorList>
            <person name="de Groot N.N."/>
        </authorList>
    </citation>
    <scope>NUCLEOTIDE SEQUENCE [LARGE SCALE GENOMIC DNA]</scope>
    <source>
        <strain evidence="4 5">DSM 19033</strain>
    </source>
</reference>
<feature type="domain" description="HTH araC/xylS-type" evidence="3">
    <location>
        <begin position="1"/>
        <end position="40"/>
    </location>
</feature>